<evidence type="ECO:0000256" key="2">
    <source>
        <dbReference type="ARBA" id="ARBA00043996"/>
    </source>
</evidence>
<dbReference type="SUPFAM" id="SSF53474">
    <property type="entry name" value="alpha/beta-Hydrolases"/>
    <property type="match status" value="1"/>
</dbReference>
<organism evidence="6 7">
    <name type="scientific">Hohenbuehelia grisea</name>
    <dbReference type="NCBI Taxonomy" id="104357"/>
    <lineage>
        <taxon>Eukaryota</taxon>
        <taxon>Fungi</taxon>
        <taxon>Dikarya</taxon>
        <taxon>Basidiomycota</taxon>
        <taxon>Agaricomycotina</taxon>
        <taxon>Agaricomycetes</taxon>
        <taxon>Agaricomycetidae</taxon>
        <taxon>Agaricales</taxon>
        <taxon>Pleurotineae</taxon>
        <taxon>Pleurotaceae</taxon>
        <taxon>Hohenbuehelia</taxon>
    </lineage>
</organism>
<comment type="catalytic activity">
    <reaction evidence="3">
        <text>a diacylglycerol + H2O = a monoacylglycerol + a fatty acid + H(+)</text>
        <dbReference type="Rhea" id="RHEA:32731"/>
        <dbReference type="ChEBI" id="CHEBI:15377"/>
        <dbReference type="ChEBI" id="CHEBI:15378"/>
        <dbReference type="ChEBI" id="CHEBI:17408"/>
        <dbReference type="ChEBI" id="CHEBI:18035"/>
        <dbReference type="ChEBI" id="CHEBI:28868"/>
    </reaction>
</comment>
<evidence type="ECO:0000256" key="4">
    <source>
        <dbReference type="ARBA" id="ARBA00048461"/>
    </source>
</evidence>
<keyword evidence="7" id="KW-1185">Reference proteome</keyword>
<evidence type="ECO:0000256" key="3">
    <source>
        <dbReference type="ARBA" id="ARBA00047591"/>
    </source>
</evidence>
<dbReference type="PANTHER" id="PTHR45856">
    <property type="entry name" value="ALPHA/BETA-HYDROLASES SUPERFAMILY PROTEIN"/>
    <property type="match status" value="1"/>
</dbReference>
<proteinExistence type="inferred from homology"/>
<dbReference type="Proteomes" id="UP001556367">
    <property type="component" value="Unassembled WGS sequence"/>
</dbReference>
<evidence type="ECO:0000259" key="5">
    <source>
        <dbReference type="Pfam" id="PF01764"/>
    </source>
</evidence>
<gene>
    <name evidence="6" type="ORF">HGRIS_005074</name>
</gene>
<evidence type="ECO:0000256" key="1">
    <source>
        <dbReference type="ARBA" id="ARBA00023157"/>
    </source>
</evidence>
<dbReference type="InterPro" id="IPR002921">
    <property type="entry name" value="Fungal_lipase-type"/>
</dbReference>
<dbReference type="InterPro" id="IPR029058">
    <property type="entry name" value="AB_hydrolase_fold"/>
</dbReference>
<protein>
    <recommendedName>
        <fullName evidence="5">Fungal lipase-type domain-containing protein</fullName>
    </recommendedName>
</protein>
<reference evidence="7" key="1">
    <citation type="submission" date="2024-06" db="EMBL/GenBank/DDBJ databases">
        <title>Multi-omics analyses provide insights into the biosynthesis of the anticancer antibiotic pleurotin in Hohenbuehelia grisea.</title>
        <authorList>
            <person name="Weaver J.A."/>
            <person name="Alberti F."/>
        </authorList>
    </citation>
    <scope>NUCLEOTIDE SEQUENCE [LARGE SCALE GENOMIC DNA]</scope>
    <source>
        <strain evidence="7">T-177</strain>
    </source>
</reference>
<comment type="similarity">
    <text evidence="2">Belongs to the AB hydrolase superfamily. Lipase family. Class 3 subfamily.</text>
</comment>
<dbReference type="Pfam" id="PF01764">
    <property type="entry name" value="Lipase_3"/>
    <property type="match status" value="1"/>
</dbReference>
<comment type="caution">
    <text evidence="6">The sequence shown here is derived from an EMBL/GenBank/DDBJ whole genome shotgun (WGS) entry which is preliminary data.</text>
</comment>
<dbReference type="InterPro" id="IPR051218">
    <property type="entry name" value="Sec_MonoDiacylglyc_Lipase"/>
</dbReference>
<evidence type="ECO:0000313" key="7">
    <source>
        <dbReference type="Proteomes" id="UP001556367"/>
    </source>
</evidence>
<evidence type="ECO:0000313" key="6">
    <source>
        <dbReference type="EMBL" id="KAL0953908.1"/>
    </source>
</evidence>
<dbReference type="Gene3D" id="3.40.50.1820">
    <property type="entry name" value="alpha/beta hydrolase"/>
    <property type="match status" value="1"/>
</dbReference>
<feature type="domain" description="Fungal lipase-type" evidence="5">
    <location>
        <begin position="76"/>
        <end position="215"/>
    </location>
</feature>
<name>A0ABR3JER2_9AGAR</name>
<sequence length="277" mass="29806">MVGVGAPLSKQEIAAYKPFTYYARAVGCGKERTLSWTCGGDCKANAKFKPIASGGDGARTQFWFVGFDPTLKTVIVSHQGTDTTKEEAIATDLNFALKPLNSKLFSMMPTGLLVHTGFQEAHARSATQILNAVKKATKEYSATKVAIVGHSLGAALSLLDGIYLPPHFPDVSFRVIGYGMPRVGNKVFAAYVDRQKLSVTRINYGGDLVPHLPLEEMEFRHPSGEIHILKTSGAWIPCPGQENGAAQCTNKSIPDIFSGSVADHLGPFDGVTFGERC</sequence>
<dbReference type="PANTHER" id="PTHR45856:SF25">
    <property type="entry name" value="FUNGAL LIPASE-LIKE DOMAIN-CONTAINING PROTEIN"/>
    <property type="match status" value="1"/>
</dbReference>
<accession>A0ABR3JER2</accession>
<dbReference type="EMBL" id="JASNQZ010000008">
    <property type="protein sequence ID" value="KAL0953908.1"/>
    <property type="molecule type" value="Genomic_DNA"/>
</dbReference>
<dbReference type="CDD" id="cd00519">
    <property type="entry name" value="Lipase_3"/>
    <property type="match status" value="1"/>
</dbReference>
<comment type="catalytic activity">
    <reaction evidence="4">
        <text>a monoacylglycerol + H2O = glycerol + a fatty acid + H(+)</text>
        <dbReference type="Rhea" id="RHEA:15245"/>
        <dbReference type="ChEBI" id="CHEBI:15377"/>
        <dbReference type="ChEBI" id="CHEBI:15378"/>
        <dbReference type="ChEBI" id="CHEBI:17408"/>
        <dbReference type="ChEBI" id="CHEBI:17754"/>
        <dbReference type="ChEBI" id="CHEBI:28868"/>
    </reaction>
</comment>
<keyword evidence="1" id="KW-1015">Disulfide bond</keyword>